<evidence type="ECO:0000313" key="2">
    <source>
        <dbReference type="Proteomes" id="UP000307173"/>
    </source>
</evidence>
<keyword evidence="2" id="KW-1185">Reference proteome</keyword>
<dbReference type="STRING" id="52247.A0A4T0WY98"/>
<gene>
    <name evidence="1" type="ORF">CANINC_004014</name>
</gene>
<dbReference type="EMBL" id="SELW01000636">
    <property type="protein sequence ID" value="TID17251.1"/>
    <property type="molecule type" value="Genomic_DNA"/>
</dbReference>
<evidence type="ECO:0000313" key="1">
    <source>
        <dbReference type="EMBL" id="TID17251.1"/>
    </source>
</evidence>
<dbReference type="OrthoDB" id="3992882at2759"/>
<sequence>MSLKLLLKVNRLCSMVEKENLTTRMENLLIDVLLQIVDSDLPSMLFNSHLYDLINRIKEHCNHTIMSLIERYHNKLQKALAELGVDSINELTPEIIGAYYDKILSNYEKPEVLNECYYKDIYKLILDRDILVNYGTEGFHYVQPDIVGAIYSIDPDLIPFYDGNKLQHLRDVMMLKFNDYKTVTTWKYTLDRCKTIIQSHTLEFENDLESENETKDYKLLSELESEAYWTIRWWVIYSMFLAGEYSLAHTQFVDLLTTEKTHAFVQGDSVTSLTKIDSEVIDATSLLRIVYLSTLVSKNNLGENKIHEILSQSNLIGTDKTMKDFRENLHVFQMQIVQDQLTKIKSEIPWIEPLEESFNKYRIVLIQKSLLTYLSCVHQTTYVELSQTFHLDIELIKQILEKLIALLNLPFVMDNKAELLTYKKPDLNIHEEKIQASIRDEIVRLNKTKINKMIASTNESDSTDH</sequence>
<organism evidence="1 2">
    <name type="scientific">Pichia inconspicua</name>
    <dbReference type="NCBI Taxonomy" id="52247"/>
    <lineage>
        <taxon>Eukaryota</taxon>
        <taxon>Fungi</taxon>
        <taxon>Dikarya</taxon>
        <taxon>Ascomycota</taxon>
        <taxon>Saccharomycotina</taxon>
        <taxon>Pichiomycetes</taxon>
        <taxon>Pichiales</taxon>
        <taxon>Pichiaceae</taxon>
        <taxon>Pichia</taxon>
    </lineage>
</organism>
<evidence type="ECO:0008006" key="3">
    <source>
        <dbReference type="Google" id="ProtNLM"/>
    </source>
</evidence>
<proteinExistence type="predicted"/>
<dbReference type="Proteomes" id="UP000307173">
    <property type="component" value="Unassembled WGS sequence"/>
</dbReference>
<reference evidence="1 2" key="1">
    <citation type="journal article" date="2019" name="Front. Genet.">
        <title>Whole-Genome Sequencing of the Opportunistic Yeast Pathogen Candida inconspicua Uncovers Its Hybrid Origin.</title>
        <authorList>
            <person name="Mixao V."/>
            <person name="Hansen A.P."/>
            <person name="Saus E."/>
            <person name="Boekhout T."/>
            <person name="Lass-Florl C."/>
            <person name="Gabaldon T."/>
        </authorList>
    </citation>
    <scope>NUCLEOTIDE SEQUENCE [LARGE SCALE GENOMIC DNA]</scope>
    <source>
        <strain evidence="1 2">CBS 180</strain>
    </source>
</reference>
<accession>A0A4T0WY98</accession>
<name>A0A4T0WY98_9ASCO</name>
<protein>
    <recommendedName>
        <fullName evidence="3">PCI domain-containing protein</fullName>
    </recommendedName>
</protein>
<comment type="caution">
    <text evidence="1">The sequence shown here is derived from an EMBL/GenBank/DDBJ whole genome shotgun (WGS) entry which is preliminary data.</text>
</comment>
<dbReference type="AlphaFoldDB" id="A0A4T0WY98"/>